<name>A0ABQ4MB72_9BACL</name>
<evidence type="ECO:0000313" key="1">
    <source>
        <dbReference type="EMBL" id="GIP53241.1"/>
    </source>
</evidence>
<gene>
    <name evidence="1" type="ORF">J42TS3_22760</name>
</gene>
<dbReference type="RefSeq" id="WP_213654846.1">
    <property type="nucleotide sequence ID" value="NZ_BOSL01000006.1"/>
</dbReference>
<organism evidence="1 2">
    <name type="scientific">Paenibacillus vini</name>
    <dbReference type="NCBI Taxonomy" id="1476024"/>
    <lineage>
        <taxon>Bacteria</taxon>
        <taxon>Bacillati</taxon>
        <taxon>Bacillota</taxon>
        <taxon>Bacilli</taxon>
        <taxon>Bacillales</taxon>
        <taxon>Paenibacillaceae</taxon>
        <taxon>Paenibacillus</taxon>
    </lineage>
</organism>
<dbReference type="Proteomes" id="UP000679992">
    <property type="component" value="Unassembled WGS sequence"/>
</dbReference>
<proteinExistence type="predicted"/>
<evidence type="ECO:0008006" key="3">
    <source>
        <dbReference type="Google" id="ProtNLM"/>
    </source>
</evidence>
<keyword evidence="2" id="KW-1185">Reference proteome</keyword>
<reference evidence="1 2" key="1">
    <citation type="submission" date="2021-03" db="EMBL/GenBank/DDBJ databases">
        <title>Antimicrobial resistance genes in bacteria isolated from Japanese honey, and their potential for conferring macrolide and lincosamide resistance in the American foulbrood pathogen Paenibacillus larvae.</title>
        <authorList>
            <person name="Okamoto M."/>
            <person name="Kumagai M."/>
            <person name="Kanamori H."/>
            <person name="Takamatsu D."/>
        </authorList>
    </citation>
    <scope>NUCLEOTIDE SEQUENCE [LARGE SCALE GENOMIC DNA]</scope>
    <source>
        <strain evidence="1 2">J42TS3</strain>
    </source>
</reference>
<evidence type="ECO:0000313" key="2">
    <source>
        <dbReference type="Proteomes" id="UP000679992"/>
    </source>
</evidence>
<protein>
    <recommendedName>
        <fullName evidence="3">HEPN domain-containing protein</fullName>
    </recommendedName>
</protein>
<accession>A0ABQ4MB72</accession>
<sequence>MKQIKGIVDSTAIAYFLSYKCLIDKHIEVCDFYSDFYSAYFVPAITTAAFSCELALKNIIEKEIGKSKSGHDLNKLFSQLKQDTQRIIIDRTVSAYNLKSKILKVTSVISESDFINLLLNHKDTFAIWRYFYEKDKLSSLDLDFLEAFLFSVNGVQEDYKDYVIHQLNLRNLKS</sequence>
<dbReference type="EMBL" id="BOSL01000006">
    <property type="protein sequence ID" value="GIP53241.1"/>
    <property type="molecule type" value="Genomic_DNA"/>
</dbReference>
<comment type="caution">
    <text evidence="1">The sequence shown here is derived from an EMBL/GenBank/DDBJ whole genome shotgun (WGS) entry which is preliminary data.</text>
</comment>